<keyword evidence="8" id="KW-1185">Reference proteome</keyword>
<dbReference type="Pfam" id="PF00578">
    <property type="entry name" value="AhpC-TSA"/>
    <property type="match status" value="1"/>
</dbReference>
<comment type="caution">
    <text evidence="7">The sequence shown here is derived from an EMBL/GenBank/DDBJ whole genome shotgun (WGS) entry which is preliminary data.</text>
</comment>
<name>A0A365XZX0_9BACT</name>
<dbReference type="InterPro" id="IPR013766">
    <property type="entry name" value="Thioredoxin_domain"/>
</dbReference>
<dbReference type="PROSITE" id="PS00194">
    <property type="entry name" value="THIOREDOXIN_1"/>
    <property type="match status" value="1"/>
</dbReference>
<dbReference type="GO" id="GO:0016209">
    <property type="term" value="F:antioxidant activity"/>
    <property type="evidence" value="ECO:0007669"/>
    <property type="project" value="InterPro"/>
</dbReference>
<gene>
    <name evidence="7" type="ORF">DF182_00905</name>
</gene>
<dbReference type="AlphaFoldDB" id="A0A365XZX0"/>
<dbReference type="OrthoDB" id="9794348at2"/>
<proteinExistence type="predicted"/>
<dbReference type="GO" id="GO:0017004">
    <property type="term" value="P:cytochrome complex assembly"/>
    <property type="evidence" value="ECO:0007669"/>
    <property type="project" value="UniProtKB-KW"/>
</dbReference>
<dbReference type="InterPro" id="IPR000866">
    <property type="entry name" value="AhpC/TSA"/>
</dbReference>
<dbReference type="PROSITE" id="PS51352">
    <property type="entry name" value="THIOREDOXIN_2"/>
    <property type="match status" value="1"/>
</dbReference>
<dbReference type="Proteomes" id="UP000253410">
    <property type="component" value="Unassembled WGS sequence"/>
</dbReference>
<dbReference type="PANTHER" id="PTHR42852">
    <property type="entry name" value="THIOL:DISULFIDE INTERCHANGE PROTEIN DSBE"/>
    <property type="match status" value="1"/>
</dbReference>
<dbReference type="RefSeq" id="WP_113613813.1">
    <property type="nucleotide sequence ID" value="NZ_QFFJ01000001.1"/>
</dbReference>
<keyword evidence="3" id="KW-1015">Disulfide bond</keyword>
<dbReference type="SUPFAM" id="SSF52833">
    <property type="entry name" value="Thioredoxin-like"/>
    <property type="match status" value="1"/>
</dbReference>
<organism evidence="7 8">
    <name type="scientific">Chitinophaga flava</name>
    <dbReference type="NCBI Taxonomy" id="2259036"/>
    <lineage>
        <taxon>Bacteria</taxon>
        <taxon>Pseudomonadati</taxon>
        <taxon>Bacteroidota</taxon>
        <taxon>Chitinophagia</taxon>
        <taxon>Chitinophagales</taxon>
        <taxon>Chitinophagaceae</taxon>
        <taxon>Chitinophaga</taxon>
    </lineage>
</organism>
<dbReference type="CDD" id="cd02966">
    <property type="entry name" value="TlpA_like_family"/>
    <property type="match status" value="1"/>
</dbReference>
<evidence type="ECO:0000313" key="7">
    <source>
        <dbReference type="EMBL" id="RBL91214.1"/>
    </source>
</evidence>
<evidence type="ECO:0000256" key="4">
    <source>
        <dbReference type="ARBA" id="ARBA00023284"/>
    </source>
</evidence>
<feature type="domain" description="Thioredoxin" evidence="6">
    <location>
        <begin position="249"/>
        <end position="388"/>
    </location>
</feature>
<dbReference type="GO" id="GO:0030313">
    <property type="term" value="C:cell envelope"/>
    <property type="evidence" value="ECO:0007669"/>
    <property type="project" value="UniProtKB-SubCell"/>
</dbReference>
<evidence type="ECO:0000313" key="8">
    <source>
        <dbReference type="Proteomes" id="UP000253410"/>
    </source>
</evidence>
<dbReference type="InterPro" id="IPR017937">
    <property type="entry name" value="Thioredoxin_CS"/>
</dbReference>
<keyword evidence="2" id="KW-0201">Cytochrome c-type biogenesis</keyword>
<keyword evidence="5" id="KW-0732">Signal</keyword>
<evidence type="ECO:0000256" key="2">
    <source>
        <dbReference type="ARBA" id="ARBA00022748"/>
    </source>
</evidence>
<evidence type="ECO:0000256" key="3">
    <source>
        <dbReference type="ARBA" id="ARBA00023157"/>
    </source>
</evidence>
<protein>
    <recommendedName>
        <fullName evidence="6">Thioredoxin domain-containing protein</fullName>
    </recommendedName>
</protein>
<feature type="signal peptide" evidence="5">
    <location>
        <begin position="1"/>
        <end position="23"/>
    </location>
</feature>
<evidence type="ECO:0000259" key="6">
    <source>
        <dbReference type="PROSITE" id="PS51352"/>
    </source>
</evidence>
<reference evidence="7 8" key="1">
    <citation type="submission" date="2018-05" db="EMBL/GenBank/DDBJ databases">
        <title>Chitinophaga sp. K3CV102501T nov., isolated from isolated from a monsoon evergreen broad-leaved forest soil.</title>
        <authorList>
            <person name="Lv Y."/>
        </authorList>
    </citation>
    <scope>NUCLEOTIDE SEQUENCE [LARGE SCALE GENOMIC DNA]</scope>
    <source>
        <strain evidence="7 8">GDMCC 1.1325</strain>
    </source>
</reference>
<sequence length="388" mass="44767">MRKKQNSWLLAMLAASMALPATAQTKRFITVSGKIKFPPPQEQQEKFPFLVQKEVGDDRITIDTIRLKPDGTYTIKLDATRPQFYVLNEFEEDRLTVWANKENLRIDFRGMDTAAIRIKNPPYVYIQGSEENNLINQVNFIVHRNYQNMIEVGRLQYKASLAKDTALERALQDQYGWLGDDMGERLKLLVKMYPNTPVLLYVLDYLHPRKDKELITVELDRLVKKYPYLEEAKSKQVDMVKAEAIARKTAIGATAINFTQNNVNGKAVQLTDYRGKYVLLDFWASWCGPCRAENPNVLDNYEKYHKKGLEILAVSLDDKKDAWLKAIKDDGLTWEHVSDLKGWKNEVAKEYNIRAVPSNFLLDKDGKILAVNLRGEELTQKLEEIFGK</sequence>
<dbReference type="PANTHER" id="PTHR42852:SF6">
    <property type="entry name" value="THIOL:DISULFIDE INTERCHANGE PROTEIN DSBE"/>
    <property type="match status" value="1"/>
</dbReference>
<evidence type="ECO:0000256" key="1">
    <source>
        <dbReference type="ARBA" id="ARBA00004196"/>
    </source>
</evidence>
<dbReference type="InterPro" id="IPR050553">
    <property type="entry name" value="Thioredoxin_ResA/DsbE_sf"/>
</dbReference>
<comment type="subcellular location">
    <subcellularLocation>
        <location evidence="1">Cell envelope</location>
    </subcellularLocation>
</comment>
<dbReference type="GO" id="GO:0016491">
    <property type="term" value="F:oxidoreductase activity"/>
    <property type="evidence" value="ECO:0007669"/>
    <property type="project" value="InterPro"/>
</dbReference>
<dbReference type="InterPro" id="IPR036249">
    <property type="entry name" value="Thioredoxin-like_sf"/>
</dbReference>
<dbReference type="Gene3D" id="3.40.30.10">
    <property type="entry name" value="Glutaredoxin"/>
    <property type="match status" value="1"/>
</dbReference>
<dbReference type="EMBL" id="QFFJ01000001">
    <property type="protein sequence ID" value="RBL91214.1"/>
    <property type="molecule type" value="Genomic_DNA"/>
</dbReference>
<accession>A0A365XZX0</accession>
<keyword evidence="4" id="KW-0676">Redox-active center</keyword>
<feature type="chain" id="PRO_5016800807" description="Thioredoxin domain-containing protein" evidence="5">
    <location>
        <begin position="24"/>
        <end position="388"/>
    </location>
</feature>
<evidence type="ECO:0000256" key="5">
    <source>
        <dbReference type="SAM" id="SignalP"/>
    </source>
</evidence>